<dbReference type="RefSeq" id="WP_089373598.1">
    <property type="nucleotide sequence ID" value="NZ_BMEP01000001.1"/>
</dbReference>
<evidence type="ECO:0000313" key="5">
    <source>
        <dbReference type="EMBL" id="SNS26493.1"/>
    </source>
</evidence>
<feature type="domain" description="T9SS-like galactose binding" evidence="4">
    <location>
        <begin position="144"/>
        <end position="259"/>
    </location>
</feature>
<dbReference type="AlphaFoldDB" id="A0A239D4F2"/>
<feature type="domain" description="Secretion system C-terminal sorting" evidence="3">
    <location>
        <begin position="1132"/>
        <end position="1205"/>
    </location>
</feature>
<evidence type="ECO:0000256" key="1">
    <source>
        <dbReference type="ARBA" id="ARBA00022729"/>
    </source>
</evidence>
<dbReference type="InterPro" id="IPR026444">
    <property type="entry name" value="Secre_tail"/>
</dbReference>
<organism evidence="5 6">
    <name type="scientific">Dokdonia pacifica</name>
    <dbReference type="NCBI Taxonomy" id="1627892"/>
    <lineage>
        <taxon>Bacteria</taxon>
        <taxon>Pseudomonadati</taxon>
        <taxon>Bacteroidota</taxon>
        <taxon>Flavobacteriia</taxon>
        <taxon>Flavobacteriales</taxon>
        <taxon>Flavobacteriaceae</taxon>
        <taxon>Dokdonia</taxon>
    </lineage>
</organism>
<feature type="domain" description="T9SS-like galactose binding" evidence="4">
    <location>
        <begin position="388"/>
        <end position="503"/>
    </location>
</feature>
<proteinExistence type="predicted"/>
<sequence>MKQTVLFIALILWGFTINAQAPNDECTDRETITVTTSDFSEYTIDTSTATESIDASCNTASNDNLDVWYEFTMPVNGNLRVTNIPSTVSITLFDSCGGSEIACFSNDGFIFNLQEATDYVMRVAENSTFAGTVNFRVQAFETATNDECVDRETITVNTTDALEYTIDTATATESIDASCNTASNDNLDVWYEFTMPVSGNLRVTNIPSTVSITLFDTCGGSEIACFSNDRFIFNLQETTNYVMRVAENSTFAGTVNFRVQAFETATNDECVDREIITVNTTDALEYTIDTATATESIDASCNTASNDNLDVWYEFTMPVSGNLRITNIPSTVSITLFDTCGGSEITCFSNDGFIYNLQEATDYVMRVAENSTFAGTVNFRVQAFETATNDECVDRETITVNTTDALEYTIDTATATESIDASCNTASNDNLDVWYEFTMPVSGNLRVTNIPSTVSITLFDTCGGSEIACFSNDGFIYNLQEATDYVMRVAENSTFAGTVNFRIQAFETVTNDECDTPQIIQVLQETTTVIPADNRGATESIDASCDTASSDNLDLWYTFTMPVNGTVEISAVASSEGFSLFDECSGEEIDCFYNDGSFFELINGNSYLLRVNKSAFNSNAFDFTIQAVETDPQPCSDSTIWDGNSWSNGVPDNTKSALFNGNYNTIFEPESINACSCTIASGRTVAIGDGFYLRSVFDITVEGTLNVANEGSVIQVAEDAVTINNGSINVTKTTPAIQARNFIALSSPMDGESRDQVYGSSRAVFGIIPSNFVPFAIDFVEFPEFEFAENFLDDNLDYLDEYTGIRELPDAGIGLLVFPSPEIDSPSDAYNLTYNEGTLHSGTITVPINYNGPETTNNYNLLGNPYASAIDVNAFITANDAVNEVFYWEHITNPSGDLPGFGSSNFSMNDISVRNALVGISAVNGGTAPGQFMSSGQGFAIKADQSQAMSNTPVTFTNSIRVIGNNDDLRTSENTSTDLLWLNLTTAAYEDATSQTAIGFTPQATPDFDPGYDTIRLGTFISLFTTLESGEQLAIQGRESFDTAIELTLGFATSVETEETYTISIDNFEGVNITNVPVFLIDQVQNEIINLKENDYHFTAQRGIQPERFLIVFQERDVLNSEDIRFRESVLLYPNPASNQVTLTYAGQAPLQELTIIDMNGKIVRNLSLENFQNSQTIDTSNLSKGIYFLNIQSTENTSIQKLIIK</sequence>
<protein>
    <submittedName>
        <fullName evidence="5">Por secretion system C-terminal sorting domain-containing protein</fullName>
    </submittedName>
</protein>
<feature type="signal peptide" evidence="2">
    <location>
        <begin position="1"/>
        <end position="21"/>
    </location>
</feature>
<feature type="domain" description="T9SS-like galactose binding" evidence="4">
    <location>
        <begin position="266"/>
        <end position="381"/>
    </location>
</feature>
<keyword evidence="6" id="KW-1185">Reference proteome</keyword>
<name>A0A239D4F2_9FLAO</name>
<dbReference type="InterPro" id="IPR056600">
    <property type="entry name" value="GBD_T9SS_assoc"/>
</dbReference>
<reference evidence="5 6" key="1">
    <citation type="submission" date="2017-06" db="EMBL/GenBank/DDBJ databases">
        <authorList>
            <person name="Kim H.J."/>
            <person name="Triplett B.A."/>
        </authorList>
    </citation>
    <scope>NUCLEOTIDE SEQUENCE [LARGE SCALE GENOMIC DNA]</scope>
    <source>
        <strain evidence="5 6">DSM 25597</strain>
    </source>
</reference>
<dbReference type="Pfam" id="PF18962">
    <property type="entry name" value="Por_Secre_tail"/>
    <property type="match status" value="1"/>
</dbReference>
<evidence type="ECO:0000313" key="6">
    <source>
        <dbReference type="Proteomes" id="UP000198379"/>
    </source>
</evidence>
<evidence type="ECO:0000259" key="3">
    <source>
        <dbReference type="Pfam" id="PF18962"/>
    </source>
</evidence>
<dbReference type="OrthoDB" id="860722at2"/>
<dbReference type="NCBIfam" id="TIGR04183">
    <property type="entry name" value="Por_Secre_tail"/>
    <property type="match status" value="1"/>
</dbReference>
<feature type="domain" description="T9SS-like galactose binding" evidence="4">
    <location>
        <begin position="23"/>
        <end position="137"/>
    </location>
</feature>
<gene>
    <name evidence="5" type="ORF">SAMN06265376_109108</name>
</gene>
<feature type="domain" description="T9SS-like galactose binding" evidence="4">
    <location>
        <begin position="510"/>
        <end position="625"/>
    </location>
</feature>
<dbReference type="Pfam" id="PF23759">
    <property type="entry name" value="GBD_T9SS_assoc"/>
    <property type="match status" value="5"/>
</dbReference>
<evidence type="ECO:0000259" key="4">
    <source>
        <dbReference type="Pfam" id="PF23759"/>
    </source>
</evidence>
<dbReference type="Proteomes" id="UP000198379">
    <property type="component" value="Unassembled WGS sequence"/>
</dbReference>
<feature type="chain" id="PRO_5012873276" evidence="2">
    <location>
        <begin position="22"/>
        <end position="1206"/>
    </location>
</feature>
<keyword evidence="1 2" id="KW-0732">Signal</keyword>
<dbReference type="EMBL" id="FZNY01000009">
    <property type="protein sequence ID" value="SNS26493.1"/>
    <property type="molecule type" value="Genomic_DNA"/>
</dbReference>
<accession>A0A239D4F2</accession>
<evidence type="ECO:0000256" key="2">
    <source>
        <dbReference type="SAM" id="SignalP"/>
    </source>
</evidence>